<evidence type="ECO:0000256" key="1">
    <source>
        <dbReference type="SAM" id="MobiDB-lite"/>
    </source>
</evidence>
<dbReference type="PANTHER" id="PTHR33546">
    <property type="entry name" value="LARGE, MULTIFUNCTIONAL SECRETED PROTEIN-RELATED"/>
    <property type="match status" value="1"/>
</dbReference>
<feature type="domain" description="3-keto-alpha-glucoside-1,2-lyase/3-keto-2-hydroxy-glucal hydratase" evidence="2">
    <location>
        <begin position="167"/>
        <end position="346"/>
    </location>
</feature>
<dbReference type="PANTHER" id="PTHR33546:SF1">
    <property type="entry name" value="LARGE, MULTIFUNCTIONAL SECRETED PROTEIN"/>
    <property type="match status" value="1"/>
</dbReference>
<name>A0A382B9K7_9ZZZZ</name>
<dbReference type="Pfam" id="PF06439">
    <property type="entry name" value="3keto-disac_hyd"/>
    <property type="match status" value="1"/>
</dbReference>
<proteinExistence type="predicted"/>
<accession>A0A382B9K7</accession>
<organism evidence="3">
    <name type="scientific">marine metagenome</name>
    <dbReference type="NCBI Taxonomy" id="408172"/>
    <lineage>
        <taxon>unclassified sequences</taxon>
        <taxon>metagenomes</taxon>
        <taxon>ecological metagenomes</taxon>
    </lineage>
</organism>
<dbReference type="GO" id="GO:0016787">
    <property type="term" value="F:hydrolase activity"/>
    <property type="evidence" value="ECO:0007669"/>
    <property type="project" value="InterPro"/>
</dbReference>
<sequence>MKKTLLTLGIILSLNAIAAQGLWTDAKDKTLPPDFNIQGEYMGELSCGCDFGAQVIALGNGEFQAILYPLGLPGADWERGDERTLLSGKLDGKKAVFNAAEGKRRYLGNKSDEFSATSQFPPKGHKEGGTAVIENGKMTGKHGKKTFELKRVVRKSPTMGTKPSKDAVVLFDGSGKTEWQGGRVDGKTKLLNTDGRDIKTARKFQNYTMHMEFLLPFKPAARGQGRGNSGFYQVDHYEVQILDSFGLEGRNNECGGVYTKAEPIVNMCLPPLQWQTYDVEFTNAVMKDGKKIKNARMTLKHNGVVIHKDLDINGKTGGSRRDPEGTPGPIKLQGHGNPLQFRNVWIVENK</sequence>
<evidence type="ECO:0000259" key="2">
    <source>
        <dbReference type="Pfam" id="PF06439"/>
    </source>
</evidence>
<dbReference type="InterPro" id="IPR010496">
    <property type="entry name" value="AL/BT2_dom"/>
</dbReference>
<protein>
    <recommendedName>
        <fullName evidence="2">3-keto-alpha-glucoside-1,2-lyase/3-keto-2-hydroxy-glucal hydratase domain-containing protein</fullName>
    </recommendedName>
</protein>
<evidence type="ECO:0000313" key="3">
    <source>
        <dbReference type="EMBL" id="SVB10448.1"/>
    </source>
</evidence>
<dbReference type="AlphaFoldDB" id="A0A382B9K7"/>
<dbReference type="Gene3D" id="2.60.120.560">
    <property type="entry name" value="Exo-inulinase, domain 1"/>
    <property type="match status" value="1"/>
</dbReference>
<reference evidence="3" key="1">
    <citation type="submission" date="2018-05" db="EMBL/GenBank/DDBJ databases">
        <authorList>
            <person name="Lanie J.A."/>
            <person name="Ng W.-L."/>
            <person name="Kazmierczak K.M."/>
            <person name="Andrzejewski T.M."/>
            <person name="Davidsen T.M."/>
            <person name="Wayne K.J."/>
            <person name="Tettelin H."/>
            <person name="Glass J.I."/>
            <person name="Rusch D."/>
            <person name="Podicherti R."/>
            <person name="Tsui H.-C.T."/>
            <person name="Winkler M.E."/>
        </authorList>
    </citation>
    <scope>NUCLEOTIDE SEQUENCE</scope>
</reference>
<feature type="region of interest" description="Disordered" evidence="1">
    <location>
        <begin position="310"/>
        <end position="336"/>
    </location>
</feature>
<dbReference type="EMBL" id="UINC01028806">
    <property type="protein sequence ID" value="SVB10448.1"/>
    <property type="molecule type" value="Genomic_DNA"/>
</dbReference>
<gene>
    <name evidence="3" type="ORF">METZ01_LOCUS163302</name>
</gene>